<dbReference type="InterPro" id="IPR032675">
    <property type="entry name" value="LRR_dom_sf"/>
</dbReference>
<accession>A0A2I0HNA8</accession>
<evidence type="ECO:0000256" key="1">
    <source>
        <dbReference type="ARBA" id="ARBA00022737"/>
    </source>
</evidence>
<keyword evidence="4" id="KW-1185">Reference proteome</keyword>
<dbReference type="InterPro" id="IPR027417">
    <property type="entry name" value="P-loop_NTPase"/>
</dbReference>
<keyword evidence="1" id="KW-0677">Repeat</keyword>
<dbReference type="Gene3D" id="1.10.8.430">
    <property type="entry name" value="Helical domain of apoptotic protease-activating factors"/>
    <property type="match status" value="1"/>
</dbReference>
<dbReference type="PANTHER" id="PTHR11017:SF570">
    <property type="entry name" value="DISEASE RESISTANCE PROTEIN (TIR-NBS CLASS)-RELATED"/>
    <property type="match status" value="1"/>
</dbReference>
<dbReference type="Gene3D" id="3.80.10.10">
    <property type="entry name" value="Ribonuclease Inhibitor"/>
    <property type="match status" value="1"/>
</dbReference>
<dbReference type="SUPFAM" id="SSF52058">
    <property type="entry name" value="L domain-like"/>
    <property type="match status" value="1"/>
</dbReference>
<evidence type="ECO:0000313" key="3">
    <source>
        <dbReference type="EMBL" id="PKI33205.1"/>
    </source>
</evidence>
<feature type="domain" description="Disease resistance protein Roq1-like winged-helix" evidence="2">
    <location>
        <begin position="85"/>
        <end position="155"/>
    </location>
</feature>
<dbReference type="EMBL" id="PGOL01006871">
    <property type="protein sequence ID" value="PKI33205.1"/>
    <property type="molecule type" value="Genomic_DNA"/>
</dbReference>
<dbReference type="InterPro" id="IPR036390">
    <property type="entry name" value="WH_DNA-bd_sf"/>
</dbReference>
<evidence type="ECO:0000313" key="4">
    <source>
        <dbReference type="Proteomes" id="UP000233551"/>
    </source>
</evidence>
<dbReference type="Proteomes" id="UP000233551">
    <property type="component" value="Unassembled WGS sequence"/>
</dbReference>
<dbReference type="GO" id="GO:0006952">
    <property type="term" value="P:defense response"/>
    <property type="evidence" value="ECO:0007669"/>
    <property type="project" value="InterPro"/>
</dbReference>
<protein>
    <recommendedName>
        <fullName evidence="2">Disease resistance protein Roq1-like winged-helix domain-containing protein</fullName>
    </recommendedName>
</protein>
<organism evidence="3 4">
    <name type="scientific">Punica granatum</name>
    <name type="common">Pomegranate</name>
    <dbReference type="NCBI Taxonomy" id="22663"/>
    <lineage>
        <taxon>Eukaryota</taxon>
        <taxon>Viridiplantae</taxon>
        <taxon>Streptophyta</taxon>
        <taxon>Embryophyta</taxon>
        <taxon>Tracheophyta</taxon>
        <taxon>Spermatophyta</taxon>
        <taxon>Magnoliopsida</taxon>
        <taxon>eudicotyledons</taxon>
        <taxon>Gunneridae</taxon>
        <taxon>Pentapetalae</taxon>
        <taxon>rosids</taxon>
        <taxon>malvids</taxon>
        <taxon>Myrtales</taxon>
        <taxon>Lythraceae</taxon>
        <taxon>Punica</taxon>
    </lineage>
</organism>
<dbReference type="GO" id="GO:0043531">
    <property type="term" value="F:ADP binding"/>
    <property type="evidence" value="ECO:0007669"/>
    <property type="project" value="InterPro"/>
</dbReference>
<evidence type="ECO:0000259" key="2">
    <source>
        <dbReference type="Pfam" id="PF23282"/>
    </source>
</evidence>
<dbReference type="PANTHER" id="PTHR11017">
    <property type="entry name" value="LEUCINE-RICH REPEAT-CONTAINING PROTEIN"/>
    <property type="match status" value="1"/>
</dbReference>
<dbReference type="InterPro" id="IPR058192">
    <property type="entry name" value="WHD_ROQ1-like"/>
</dbReference>
<dbReference type="SUPFAM" id="SSF46785">
    <property type="entry name" value="Winged helix' DNA-binding domain"/>
    <property type="match status" value="1"/>
</dbReference>
<sequence>MEKEQALQLFYKHAIRRDAPAVRLRALSEEIVKRTGGLPLALEVIGSFLHGKSEYTWKATLQKLKIVPNNEVEFKLRISYDALEHEQQQMFLDIACLFSWKDKKTVAHMWEDQYKFSPEADIEVLQLLSLIKIGEDNMLRMHDQLRDLGRGIVRQENPKDPGKQSRLWGDEAVDVLLNNQMMAMKLKVLDLSYCKELARTPDLSPFCNLERLNLRDCERLQVIDPSIGKLKHLASLNMTDCHFVKELPKQLDSKEMSLELVIDGTSIKKLPTLDGLMKLETLSANNCACLTQVSSSISHLVCVWIES</sequence>
<dbReference type="InterPro" id="IPR044974">
    <property type="entry name" value="Disease_R_plants"/>
</dbReference>
<comment type="caution">
    <text evidence="3">The sequence shown here is derived from an EMBL/GenBank/DDBJ whole genome shotgun (WGS) entry which is preliminary data.</text>
</comment>
<reference evidence="3 4" key="1">
    <citation type="submission" date="2017-11" db="EMBL/GenBank/DDBJ databases">
        <title>De-novo sequencing of pomegranate (Punica granatum L.) genome.</title>
        <authorList>
            <person name="Akparov Z."/>
            <person name="Amiraslanov A."/>
            <person name="Hajiyeva S."/>
            <person name="Abbasov M."/>
            <person name="Kaur K."/>
            <person name="Hamwieh A."/>
            <person name="Solovyev V."/>
            <person name="Salamov A."/>
            <person name="Braich B."/>
            <person name="Kosarev P."/>
            <person name="Mahmoud A."/>
            <person name="Hajiyev E."/>
            <person name="Babayeva S."/>
            <person name="Izzatullayeva V."/>
            <person name="Mammadov A."/>
            <person name="Mammadov A."/>
            <person name="Sharifova S."/>
            <person name="Ojaghi J."/>
            <person name="Eynullazada K."/>
            <person name="Bayramov B."/>
            <person name="Abdulazimova A."/>
            <person name="Shahmuradov I."/>
        </authorList>
    </citation>
    <scope>NUCLEOTIDE SEQUENCE [LARGE SCALE GENOMIC DNA]</scope>
    <source>
        <strain evidence="4">cv. AG2017</strain>
        <tissue evidence="3">Leaf</tissue>
    </source>
</reference>
<dbReference type="InterPro" id="IPR042197">
    <property type="entry name" value="Apaf_helical"/>
</dbReference>
<dbReference type="PRINTS" id="PR00364">
    <property type="entry name" value="DISEASERSIST"/>
</dbReference>
<dbReference type="SUPFAM" id="SSF52540">
    <property type="entry name" value="P-loop containing nucleoside triphosphate hydrolases"/>
    <property type="match status" value="1"/>
</dbReference>
<dbReference type="Pfam" id="PF23282">
    <property type="entry name" value="WHD_ROQ1"/>
    <property type="match status" value="1"/>
</dbReference>
<gene>
    <name evidence="3" type="ORF">CRG98_046401</name>
</gene>
<dbReference type="AlphaFoldDB" id="A0A2I0HNA8"/>
<name>A0A2I0HNA8_PUNGR</name>
<proteinExistence type="predicted"/>
<dbReference type="STRING" id="22663.A0A2I0HNA8"/>